<feature type="signal peptide" evidence="3">
    <location>
        <begin position="1"/>
        <end position="16"/>
    </location>
</feature>
<organism evidence="4 5">
    <name type="scientific">Hymenochirus boettgeri</name>
    <name type="common">Congo dwarf clawed frog</name>
    <dbReference type="NCBI Taxonomy" id="247094"/>
    <lineage>
        <taxon>Eukaryota</taxon>
        <taxon>Metazoa</taxon>
        <taxon>Chordata</taxon>
        <taxon>Craniata</taxon>
        <taxon>Vertebrata</taxon>
        <taxon>Euteleostomi</taxon>
        <taxon>Amphibia</taxon>
        <taxon>Batrachia</taxon>
        <taxon>Anura</taxon>
        <taxon>Pipoidea</taxon>
        <taxon>Pipidae</taxon>
        <taxon>Pipinae</taxon>
        <taxon>Hymenochirus</taxon>
    </lineage>
</organism>
<gene>
    <name evidence="4" type="ORF">GDO86_012261</name>
</gene>
<evidence type="ECO:0000256" key="2">
    <source>
        <dbReference type="ARBA" id="ARBA00038331"/>
    </source>
</evidence>
<dbReference type="InterPro" id="IPR006624">
    <property type="entry name" value="Beta-propeller_rpt_TECPR"/>
</dbReference>
<dbReference type="PANTHER" id="PTHR23250:SF3">
    <property type="entry name" value="FISH-EGG LECTIN-LIKE ISOFORM X1-RELATED"/>
    <property type="match status" value="1"/>
</dbReference>
<dbReference type="EMBL" id="JAACNH010000008">
    <property type="protein sequence ID" value="KAG8433819.1"/>
    <property type="molecule type" value="Genomic_DNA"/>
</dbReference>
<keyword evidence="3" id="KW-0732">Signal</keyword>
<comment type="similarity">
    <text evidence="2">Belongs to the tectonin family.</text>
</comment>
<dbReference type="AlphaFoldDB" id="A0A8T2ILT9"/>
<dbReference type="GO" id="GO:0030246">
    <property type="term" value="F:carbohydrate binding"/>
    <property type="evidence" value="ECO:0007669"/>
    <property type="project" value="UniProtKB-KW"/>
</dbReference>
<dbReference type="Pfam" id="PF19193">
    <property type="entry name" value="Tectonin"/>
    <property type="match status" value="1"/>
</dbReference>
<evidence type="ECO:0000256" key="1">
    <source>
        <dbReference type="ARBA" id="ARBA00022734"/>
    </source>
</evidence>
<comment type="caution">
    <text evidence="4">The sequence shown here is derived from an EMBL/GenBank/DDBJ whole genome shotgun (WGS) entry which is preliminary data.</text>
</comment>
<evidence type="ECO:0008006" key="6">
    <source>
        <dbReference type="Google" id="ProtNLM"/>
    </source>
</evidence>
<dbReference type="Proteomes" id="UP000812440">
    <property type="component" value="Chromosome 7"/>
</dbReference>
<evidence type="ECO:0000256" key="3">
    <source>
        <dbReference type="SAM" id="SignalP"/>
    </source>
</evidence>
<evidence type="ECO:0000313" key="4">
    <source>
        <dbReference type="EMBL" id="KAG8433819.1"/>
    </source>
</evidence>
<dbReference type="SMART" id="SM00706">
    <property type="entry name" value="TECPR"/>
    <property type="match status" value="6"/>
</dbReference>
<proteinExistence type="inferred from homology"/>
<feature type="chain" id="PRO_5035889686" description="Fish-egg lectin-like" evidence="3">
    <location>
        <begin position="17"/>
        <end position="259"/>
    </location>
</feature>
<name>A0A8T2ILT9_9PIPI</name>
<accession>A0A8T2ILT9</accession>
<reference evidence="4" key="1">
    <citation type="thesis" date="2020" institute="ProQuest LLC" country="789 East Eisenhower Parkway, Ann Arbor, MI, USA">
        <title>Comparative Genomics and Chromosome Evolution.</title>
        <authorList>
            <person name="Mudd A.B."/>
        </authorList>
    </citation>
    <scope>NUCLEOTIDE SEQUENCE</scope>
    <source>
        <strain evidence="4">Female2</strain>
        <tissue evidence="4">Blood</tissue>
    </source>
</reference>
<evidence type="ECO:0000313" key="5">
    <source>
        <dbReference type="Proteomes" id="UP000812440"/>
    </source>
</evidence>
<sequence length="259" mass="27680">MLLYISLALLYTAVTADLQCTLIPGTLTQLDAGSGQVYGVNAEGGIFHWVDEEWVQVPGGLIHVTVGPAGVWGVNAANYIYKIQDNTWVQVSGLLKQIDAGGEQFIAGVNSGDAIYCVDQAGTTSRETGLPWINIAGGLKYYSCGPIGCWGVNSANQIFYRYSVSPTECQGSQWTEVEGSLTMIEVGIDGSVYGVAADGKVFRRDGICPNTPTGTTWTQLDTCGSFKHVSYDSGYLWLITLKGQIVRCAVPESTAANLL</sequence>
<protein>
    <recommendedName>
        <fullName evidence="6">Fish-egg lectin-like</fullName>
    </recommendedName>
</protein>
<dbReference type="InterPro" id="IPR051513">
    <property type="entry name" value="Tectonin_beta-prop"/>
</dbReference>
<keyword evidence="5" id="KW-1185">Reference proteome</keyword>
<dbReference type="OrthoDB" id="166585at2759"/>
<keyword evidence="1" id="KW-0430">Lectin</keyword>
<dbReference type="PANTHER" id="PTHR23250">
    <property type="entry name" value="DYSFERLIN-RELATED"/>
    <property type="match status" value="1"/>
</dbReference>